<keyword evidence="2" id="KW-0689">Ribosomal protein</keyword>
<evidence type="ECO:0000313" key="6">
    <source>
        <dbReference type="Proteomes" id="UP000242877"/>
    </source>
</evidence>
<comment type="similarity">
    <text evidence="1">Belongs to the universal ribosomal protein uS17 family.</text>
</comment>
<comment type="caution">
    <text evidence="5">The sequence shown here is derived from an EMBL/GenBank/DDBJ whole genome shotgun (WGS) entry which is preliminary data.</text>
</comment>
<evidence type="ECO:0000256" key="4">
    <source>
        <dbReference type="SAM" id="MobiDB-lite"/>
    </source>
</evidence>
<dbReference type="Pfam" id="PF00366">
    <property type="entry name" value="Ribosomal_S17"/>
    <property type="match status" value="1"/>
</dbReference>
<protein>
    <submittedName>
        <fullName evidence="5">Nucleic acid-binding, OB-fold-like protein</fullName>
    </submittedName>
</protein>
<dbReference type="InterPro" id="IPR012340">
    <property type="entry name" value="NA-bd_OB-fold"/>
</dbReference>
<evidence type="ECO:0000256" key="3">
    <source>
        <dbReference type="ARBA" id="ARBA00023274"/>
    </source>
</evidence>
<keyword evidence="3" id="KW-0687">Ribonucleoprotein</keyword>
<feature type="region of interest" description="Disordered" evidence="4">
    <location>
        <begin position="189"/>
        <end position="209"/>
    </location>
</feature>
<dbReference type="GO" id="GO:0006412">
    <property type="term" value="P:translation"/>
    <property type="evidence" value="ECO:0007669"/>
    <property type="project" value="InterPro"/>
</dbReference>
<reference evidence="5 6" key="1">
    <citation type="journal article" date="2016" name="Genome Biol. Evol.">
        <title>Divergent and convergent evolution of fungal pathogenicity.</title>
        <authorList>
            <person name="Shang Y."/>
            <person name="Xiao G."/>
            <person name="Zheng P."/>
            <person name="Cen K."/>
            <person name="Zhan S."/>
            <person name="Wang C."/>
        </authorList>
    </citation>
    <scope>NUCLEOTIDE SEQUENCE [LARGE SCALE GENOMIC DNA]</scope>
    <source>
        <strain evidence="5 6">ARSEF 7405</strain>
    </source>
</reference>
<evidence type="ECO:0000313" key="5">
    <source>
        <dbReference type="EMBL" id="KZZ97038.1"/>
    </source>
</evidence>
<organism evidence="5 6">
    <name type="scientific">Ascosphaera apis ARSEF 7405</name>
    <dbReference type="NCBI Taxonomy" id="392613"/>
    <lineage>
        <taxon>Eukaryota</taxon>
        <taxon>Fungi</taxon>
        <taxon>Dikarya</taxon>
        <taxon>Ascomycota</taxon>
        <taxon>Pezizomycotina</taxon>
        <taxon>Eurotiomycetes</taxon>
        <taxon>Eurotiomycetidae</taxon>
        <taxon>Onygenales</taxon>
        <taxon>Ascosphaeraceae</taxon>
        <taxon>Ascosphaera</taxon>
    </lineage>
</organism>
<accession>A0A168CUS6</accession>
<evidence type="ECO:0000256" key="1">
    <source>
        <dbReference type="ARBA" id="ARBA00010254"/>
    </source>
</evidence>
<dbReference type="GO" id="GO:0003735">
    <property type="term" value="F:structural constituent of ribosome"/>
    <property type="evidence" value="ECO:0007669"/>
    <property type="project" value="InterPro"/>
</dbReference>
<dbReference type="GO" id="GO:0005840">
    <property type="term" value="C:ribosome"/>
    <property type="evidence" value="ECO:0007669"/>
    <property type="project" value="UniProtKB-KW"/>
</dbReference>
<dbReference type="InterPro" id="IPR000266">
    <property type="entry name" value="Ribosomal_uS17"/>
</dbReference>
<dbReference type="SUPFAM" id="SSF50249">
    <property type="entry name" value="Nucleic acid-binding proteins"/>
    <property type="match status" value="1"/>
</dbReference>
<dbReference type="EMBL" id="AZGZ01000002">
    <property type="protein sequence ID" value="KZZ97038.1"/>
    <property type="molecule type" value="Genomic_DNA"/>
</dbReference>
<proteinExistence type="inferred from homology"/>
<name>A0A168CUS6_9EURO</name>
<evidence type="ECO:0000256" key="2">
    <source>
        <dbReference type="ARBA" id="ARBA00022980"/>
    </source>
</evidence>
<feature type="region of interest" description="Disordered" evidence="4">
    <location>
        <begin position="39"/>
        <end position="76"/>
    </location>
</feature>
<sequence>MESRGLQLLRVCRSSPRNVFVTRTSTPAVSSHNAMRAFSTPASGHVKNESASNAPPGVRPTPRPRSSLTSPAPDSMALLGNPLPKVIKQKKGTVISAGLMDRTVRVQYNRFTFHKHLNKTFPDKLVYMVADPNNSLRMGDVIVFSNGWRKTENVRHVVERIVAPFGSRIEDRPPVLSPEQREAMLLKKREEKLKRREERGKKVSREPHVGKIKKLVQARMAEMSEDEKQRLQNIN</sequence>
<feature type="compositionally biased region" description="Low complexity" evidence="4">
    <location>
        <begin position="64"/>
        <end position="73"/>
    </location>
</feature>
<dbReference type="AlphaFoldDB" id="A0A168CUS6"/>
<dbReference type="OrthoDB" id="274752at2759"/>
<dbReference type="GO" id="GO:1990904">
    <property type="term" value="C:ribonucleoprotein complex"/>
    <property type="evidence" value="ECO:0007669"/>
    <property type="project" value="UniProtKB-KW"/>
</dbReference>
<dbReference type="VEuPathDB" id="FungiDB:AAP_00681"/>
<gene>
    <name evidence="5" type="ORF">AAP_00681</name>
</gene>
<dbReference type="Proteomes" id="UP000242877">
    <property type="component" value="Unassembled WGS sequence"/>
</dbReference>
<dbReference type="Gene3D" id="2.40.50.140">
    <property type="entry name" value="Nucleic acid-binding proteins"/>
    <property type="match status" value="1"/>
</dbReference>
<keyword evidence="6" id="KW-1185">Reference proteome</keyword>